<feature type="compositionally biased region" description="Low complexity" evidence="2">
    <location>
        <begin position="224"/>
        <end position="237"/>
    </location>
</feature>
<feature type="compositionally biased region" description="Low complexity" evidence="2">
    <location>
        <begin position="313"/>
        <end position="336"/>
    </location>
</feature>
<feature type="compositionally biased region" description="Polar residues" evidence="2">
    <location>
        <begin position="57"/>
        <end position="73"/>
    </location>
</feature>
<dbReference type="AlphaFoldDB" id="D8UIF3"/>
<dbReference type="RefSeq" id="XP_002958423.1">
    <property type="nucleotide sequence ID" value="XM_002958377.1"/>
</dbReference>
<feature type="region of interest" description="Disordered" evidence="2">
    <location>
        <begin position="139"/>
        <end position="373"/>
    </location>
</feature>
<dbReference type="PANTHER" id="PTHR47643">
    <property type="entry name" value="TPR DOMAIN PROTEIN (AFU_ORTHOLOGUE AFUA_5G12710)"/>
    <property type="match status" value="1"/>
</dbReference>
<reference evidence="4 5" key="1">
    <citation type="journal article" date="2010" name="Science">
        <title>Genomic analysis of organismal complexity in the multicellular green alga Volvox carteri.</title>
        <authorList>
            <person name="Prochnik S.E."/>
            <person name="Umen J."/>
            <person name="Nedelcu A.M."/>
            <person name="Hallmann A."/>
            <person name="Miller S.M."/>
            <person name="Nishii I."/>
            <person name="Ferris P."/>
            <person name="Kuo A."/>
            <person name="Mitros T."/>
            <person name="Fritz-Laylin L.K."/>
            <person name="Hellsten U."/>
            <person name="Chapman J."/>
            <person name="Simakov O."/>
            <person name="Rensing S.A."/>
            <person name="Terry A."/>
            <person name="Pangilinan J."/>
            <person name="Kapitonov V."/>
            <person name="Jurka J."/>
            <person name="Salamov A."/>
            <person name="Shapiro H."/>
            <person name="Schmutz J."/>
            <person name="Grimwood J."/>
            <person name="Lindquist E."/>
            <person name="Lucas S."/>
            <person name="Grigoriev I.V."/>
            <person name="Schmitt R."/>
            <person name="Kirk D."/>
            <person name="Rokhsar D.S."/>
        </authorList>
    </citation>
    <scope>NUCLEOTIDE SEQUENCE [LARGE SCALE GENOMIC DNA]</scope>
    <source>
        <strain evidence="5">f. Nagariensis / Eve</strain>
    </source>
</reference>
<feature type="domain" description="SET" evidence="3">
    <location>
        <begin position="441"/>
        <end position="660"/>
    </location>
</feature>
<dbReference type="InterPro" id="IPR046341">
    <property type="entry name" value="SET_dom_sf"/>
</dbReference>
<feature type="compositionally biased region" description="Low complexity" evidence="2">
    <location>
        <begin position="263"/>
        <end position="277"/>
    </location>
</feature>
<evidence type="ECO:0000256" key="1">
    <source>
        <dbReference type="SAM" id="Coils"/>
    </source>
</evidence>
<sequence length="729" mass="74383">MHSTRFTRTFRSGIDLAPPVTPAVAPSCSFGCIAKPVPFVSSLRLSASKRSEDTHTEFQTPGTGESAQASSSAPAWGAALASKARKANAAAGLRSQRSQHQGKTLETVEAVAVTPHGSAFGSKGSAAGSDGPVVVVQPQEPYLRPQPPPPSSSSSSSSPWTSRSSTTSGSRAAPAGEGSAAPPPLTFVRPPGRPMGRSTAAGSAIPSSARKTQAGARGAGPGNGSSTSGSGSGNSVSYDPFTKARVPTRAGTAPPPAVPPPWLATAAAAKRASAAAAAGGGGGMSPPPRFSAAPPPRSRSTAMPDAKSTPRSAANAAAAAAAAAAVAAAAKPQAVAPGSTGDGDPPLSVSFSQVMGRQKRSKGDGQTDQDLDPAESNVVDYTWEPDPDLDVIEADAAAAAEEERRRRELQRDVARERRELREAAEAAVQRSYAPGAPPPPPFVGSVKAERIPGRGFGLVADEDVAAGQLLLVAVPAVCSRGPGGGLPKMRPLLSEALRLLRLADGIPSSSSSSSSSSSAAAAAADGAALASLFWGAPRPSSSRPPADLAAWRVRQSELLSTPAAAAKATATAAGKSGMTWTQQRVMSLLQLNLVAEETQDGAAAVANSEPLTSRMGVWPEVALINHSCGPNAVAVMLYDRLVVRATRRIPRGREVLLNWLGSQGALAPARERRAQLSQMYDFACRCARCRLEGSEAVSLPFLYSDAERGSEEALEAMEHVGLSIPPPPA</sequence>
<dbReference type="CDD" id="cd20071">
    <property type="entry name" value="SET_SMYD"/>
    <property type="match status" value="1"/>
</dbReference>
<dbReference type="OrthoDB" id="552549at2759"/>
<evidence type="ECO:0000259" key="3">
    <source>
        <dbReference type="PROSITE" id="PS50280"/>
    </source>
</evidence>
<dbReference type="SUPFAM" id="SSF82199">
    <property type="entry name" value="SET domain"/>
    <property type="match status" value="1"/>
</dbReference>
<dbReference type="STRING" id="3068.D8UIF3"/>
<name>D8UIF3_VOLCA</name>
<evidence type="ECO:0000256" key="2">
    <source>
        <dbReference type="SAM" id="MobiDB-lite"/>
    </source>
</evidence>
<evidence type="ECO:0000313" key="4">
    <source>
        <dbReference type="EMBL" id="EFJ40499.1"/>
    </source>
</evidence>
<keyword evidence="1" id="KW-0175">Coiled coil</keyword>
<dbReference type="PANTHER" id="PTHR47643:SF2">
    <property type="entry name" value="TPR DOMAIN PROTEIN (AFU_ORTHOLOGUE AFUA_5G12710)"/>
    <property type="match status" value="1"/>
</dbReference>
<feature type="region of interest" description="Disordered" evidence="2">
    <location>
        <begin position="51"/>
        <end position="78"/>
    </location>
</feature>
<dbReference type="Pfam" id="PF00856">
    <property type="entry name" value="SET"/>
    <property type="match status" value="1"/>
</dbReference>
<dbReference type="Proteomes" id="UP000001058">
    <property type="component" value="Unassembled WGS sequence"/>
</dbReference>
<proteinExistence type="predicted"/>
<dbReference type="PROSITE" id="PS50280">
    <property type="entry name" value="SET"/>
    <property type="match status" value="1"/>
</dbReference>
<keyword evidence="5" id="KW-1185">Reference proteome</keyword>
<accession>D8UIF3</accession>
<feature type="compositionally biased region" description="Low complexity" evidence="2">
    <location>
        <begin position="152"/>
        <end position="180"/>
    </location>
</feature>
<dbReference type="InterPro" id="IPR001214">
    <property type="entry name" value="SET_dom"/>
</dbReference>
<organism evidence="5">
    <name type="scientific">Volvox carteri f. nagariensis</name>
    <dbReference type="NCBI Taxonomy" id="3068"/>
    <lineage>
        <taxon>Eukaryota</taxon>
        <taxon>Viridiplantae</taxon>
        <taxon>Chlorophyta</taxon>
        <taxon>core chlorophytes</taxon>
        <taxon>Chlorophyceae</taxon>
        <taxon>CS clade</taxon>
        <taxon>Chlamydomonadales</taxon>
        <taxon>Volvocaceae</taxon>
        <taxon>Volvox</taxon>
    </lineage>
</organism>
<evidence type="ECO:0000313" key="5">
    <source>
        <dbReference type="Proteomes" id="UP000001058"/>
    </source>
</evidence>
<dbReference type="SMART" id="SM00317">
    <property type="entry name" value="SET"/>
    <property type="match status" value="1"/>
</dbReference>
<gene>
    <name evidence="4" type="ORF">VOLCADRAFT_99704</name>
</gene>
<dbReference type="eggNOG" id="KOG2084">
    <property type="taxonomic scope" value="Eukaryota"/>
</dbReference>
<dbReference type="KEGG" id="vcn:VOLCADRAFT_99704"/>
<dbReference type="EMBL" id="GL378414">
    <property type="protein sequence ID" value="EFJ40499.1"/>
    <property type="molecule type" value="Genomic_DNA"/>
</dbReference>
<dbReference type="InParanoid" id="D8UIF3"/>
<dbReference type="GeneID" id="9627903"/>
<protein>
    <recommendedName>
        <fullName evidence="3">SET domain-containing protein</fullName>
    </recommendedName>
</protein>
<dbReference type="Gene3D" id="2.170.270.10">
    <property type="entry name" value="SET domain"/>
    <property type="match status" value="1"/>
</dbReference>
<dbReference type="InterPro" id="IPR053209">
    <property type="entry name" value="Gramillin-biosynth_MTr"/>
</dbReference>
<feature type="compositionally biased region" description="Pro residues" evidence="2">
    <location>
        <begin position="285"/>
        <end position="297"/>
    </location>
</feature>
<feature type="coiled-coil region" evidence="1">
    <location>
        <begin position="392"/>
        <end position="426"/>
    </location>
</feature>
<feature type="compositionally biased region" description="Pro residues" evidence="2">
    <location>
        <begin position="253"/>
        <end position="262"/>
    </location>
</feature>